<name>A0A8E2DJG6_9APHY</name>
<keyword evidence="2" id="KW-0677">Repeat</keyword>
<feature type="region of interest" description="Disordered" evidence="6">
    <location>
        <begin position="104"/>
        <end position="131"/>
    </location>
</feature>
<reference evidence="8 9" key="1">
    <citation type="submission" date="2016-07" db="EMBL/GenBank/DDBJ databases">
        <title>Draft genome of the white-rot fungus Obba rivulosa 3A-2.</title>
        <authorList>
            <consortium name="DOE Joint Genome Institute"/>
            <person name="Miettinen O."/>
            <person name="Riley R."/>
            <person name="Acob R."/>
            <person name="Barry K."/>
            <person name="Cullen D."/>
            <person name="De Vries R."/>
            <person name="Hainaut M."/>
            <person name="Hatakka A."/>
            <person name="Henrissat B."/>
            <person name="Hilden K."/>
            <person name="Kuo R."/>
            <person name="Labutti K."/>
            <person name="Lipzen A."/>
            <person name="Makela M.R."/>
            <person name="Sandor L."/>
            <person name="Spatafora J.W."/>
            <person name="Grigoriev I.V."/>
            <person name="Hibbett D.S."/>
        </authorList>
    </citation>
    <scope>NUCLEOTIDE SEQUENCE [LARGE SCALE GENOMIC DNA]</scope>
    <source>
        <strain evidence="8 9">3A-2</strain>
    </source>
</reference>
<dbReference type="EMBL" id="KV722642">
    <property type="protein sequence ID" value="OCH84718.1"/>
    <property type="molecule type" value="Genomic_DNA"/>
</dbReference>
<proteinExistence type="predicted"/>
<dbReference type="InterPro" id="IPR036236">
    <property type="entry name" value="Znf_C2H2_sf"/>
</dbReference>
<dbReference type="Proteomes" id="UP000250043">
    <property type="component" value="Unassembled WGS sequence"/>
</dbReference>
<keyword evidence="3 5" id="KW-0863">Zinc-finger</keyword>
<dbReference type="PANTHER" id="PTHR14003">
    <property type="entry name" value="TRANSCRIPTIONAL REPRESSOR PROTEIN YY"/>
    <property type="match status" value="1"/>
</dbReference>
<protein>
    <recommendedName>
        <fullName evidence="7">C2H2-type domain-containing protein</fullName>
    </recommendedName>
</protein>
<dbReference type="OrthoDB" id="654211at2759"/>
<organism evidence="8 9">
    <name type="scientific">Obba rivulosa</name>
    <dbReference type="NCBI Taxonomy" id="1052685"/>
    <lineage>
        <taxon>Eukaryota</taxon>
        <taxon>Fungi</taxon>
        <taxon>Dikarya</taxon>
        <taxon>Basidiomycota</taxon>
        <taxon>Agaricomycotina</taxon>
        <taxon>Agaricomycetes</taxon>
        <taxon>Polyporales</taxon>
        <taxon>Gelatoporiaceae</taxon>
        <taxon>Obba</taxon>
    </lineage>
</organism>
<evidence type="ECO:0000256" key="6">
    <source>
        <dbReference type="SAM" id="MobiDB-lite"/>
    </source>
</evidence>
<dbReference type="SUPFAM" id="SSF57667">
    <property type="entry name" value="beta-beta-alpha zinc fingers"/>
    <property type="match status" value="1"/>
</dbReference>
<dbReference type="PANTHER" id="PTHR14003:SF19">
    <property type="entry name" value="YY2 TRANSCRIPTION FACTOR"/>
    <property type="match status" value="1"/>
</dbReference>
<keyword evidence="9" id="KW-1185">Reference proteome</keyword>
<evidence type="ECO:0000313" key="8">
    <source>
        <dbReference type="EMBL" id="OCH84718.1"/>
    </source>
</evidence>
<dbReference type="InterPro" id="IPR013087">
    <property type="entry name" value="Znf_C2H2_type"/>
</dbReference>
<dbReference type="SMART" id="SM00355">
    <property type="entry name" value="ZnF_C2H2"/>
    <property type="match status" value="3"/>
</dbReference>
<dbReference type="GO" id="GO:0000981">
    <property type="term" value="F:DNA-binding transcription factor activity, RNA polymerase II-specific"/>
    <property type="evidence" value="ECO:0007669"/>
    <property type="project" value="TreeGrafter"/>
</dbReference>
<accession>A0A8E2DJG6</accession>
<dbReference type="AlphaFoldDB" id="A0A8E2DJG6"/>
<feature type="domain" description="C2H2-type" evidence="7">
    <location>
        <begin position="232"/>
        <end position="256"/>
    </location>
</feature>
<keyword evidence="1" id="KW-0479">Metal-binding</keyword>
<sequence>MPSGAVLTVGPPTVWYYLVGNPLSSAGNPAVAALKIDKPPSGYKASALPCHGSPSPVPRAHSQSYKPADTPPVHFVASAVLTRRLHRILSYLFSIRDSHLSTPSKMTRISADSKDKRSVKPKPAGLSDTAQRRHASINALGPPDGPYFCDARQCVGHTYNCVVPEGASFICPIPGCRFHCTKRNSMVLHHTLHAVLQHTNMKVKKCDECDWLTWQVSGMNSHRTVHTGERPWICHYPGCGKTYSDAGMLTRHKKVHPHVIALNASPGCRGFATKSKAEIRKARIAKAEELGQPMLLKERERCSDMASQEIVPEPQVLLLDAGSARATDYDASTLPAGPQPPYSYESVSVDYSYSRGPVVASLPDYSLGAAEQGLYNATGLDFSHAPSRLFPHDPWNPPPTAPSSVSSFSSIPASPGFLSSMQYTGPSDVYCDFSQVPPLDLHTPLQHGAFNQSTAYTNPSFSTFSPGMLVGESFGYARATSAADFYDQQQPNLTAGWAHAHNKLELNPPTLHHVAATPANFFPDPSPQFYLARTAAPFPDYTEQFFSPRYL</sequence>
<feature type="domain" description="C2H2-type" evidence="7">
    <location>
        <begin position="204"/>
        <end position="231"/>
    </location>
</feature>
<gene>
    <name evidence="8" type="ORF">OBBRIDRAFT_839496</name>
</gene>
<dbReference type="GO" id="GO:0008270">
    <property type="term" value="F:zinc ion binding"/>
    <property type="evidence" value="ECO:0007669"/>
    <property type="project" value="UniProtKB-KW"/>
</dbReference>
<evidence type="ECO:0000313" key="9">
    <source>
        <dbReference type="Proteomes" id="UP000250043"/>
    </source>
</evidence>
<evidence type="ECO:0000256" key="2">
    <source>
        <dbReference type="ARBA" id="ARBA00022737"/>
    </source>
</evidence>
<evidence type="ECO:0000256" key="4">
    <source>
        <dbReference type="ARBA" id="ARBA00022833"/>
    </source>
</evidence>
<keyword evidence="4" id="KW-0862">Zinc</keyword>
<dbReference type="GO" id="GO:0031519">
    <property type="term" value="C:PcG protein complex"/>
    <property type="evidence" value="ECO:0007669"/>
    <property type="project" value="TreeGrafter"/>
</dbReference>
<evidence type="ECO:0000256" key="1">
    <source>
        <dbReference type="ARBA" id="ARBA00022723"/>
    </source>
</evidence>
<evidence type="ECO:0000256" key="5">
    <source>
        <dbReference type="PROSITE-ProRule" id="PRU00042"/>
    </source>
</evidence>
<evidence type="ECO:0000256" key="3">
    <source>
        <dbReference type="ARBA" id="ARBA00022771"/>
    </source>
</evidence>
<dbReference type="Gene3D" id="3.30.160.60">
    <property type="entry name" value="Classic Zinc Finger"/>
    <property type="match status" value="1"/>
</dbReference>
<dbReference type="GO" id="GO:0005667">
    <property type="term" value="C:transcription regulator complex"/>
    <property type="evidence" value="ECO:0007669"/>
    <property type="project" value="TreeGrafter"/>
</dbReference>
<dbReference type="GO" id="GO:0000785">
    <property type="term" value="C:chromatin"/>
    <property type="evidence" value="ECO:0007669"/>
    <property type="project" value="TreeGrafter"/>
</dbReference>
<dbReference type="PROSITE" id="PS50157">
    <property type="entry name" value="ZINC_FINGER_C2H2_2"/>
    <property type="match status" value="2"/>
</dbReference>
<dbReference type="GO" id="GO:0000978">
    <property type="term" value="F:RNA polymerase II cis-regulatory region sequence-specific DNA binding"/>
    <property type="evidence" value="ECO:0007669"/>
    <property type="project" value="TreeGrafter"/>
</dbReference>
<evidence type="ECO:0000259" key="7">
    <source>
        <dbReference type="PROSITE" id="PS50157"/>
    </source>
</evidence>